<organism evidence="1 5">
    <name type="scientific">Dorea longicatena</name>
    <dbReference type="NCBI Taxonomy" id="88431"/>
    <lineage>
        <taxon>Bacteria</taxon>
        <taxon>Bacillati</taxon>
        <taxon>Bacillota</taxon>
        <taxon>Clostridia</taxon>
        <taxon>Lachnospirales</taxon>
        <taxon>Lachnospiraceae</taxon>
        <taxon>Dorea</taxon>
    </lineage>
</organism>
<dbReference type="Gene3D" id="3.30.1240.10">
    <property type="match status" value="1"/>
</dbReference>
<dbReference type="OrthoDB" id="9814970at2"/>
<dbReference type="Proteomes" id="UP000095439">
    <property type="component" value="Unassembled WGS sequence"/>
</dbReference>
<reference evidence="4 5" key="1">
    <citation type="submission" date="2015-09" db="EMBL/GenBank/DDBJ databases">
        <authorList>
            <consortium name="Pathogen Informatics"/>
        </authorList>
    </citation>
    <scope>NUCLEOTIDE SEQUENCE [LARGE SCALE GENOMIC DNA]</scope>
    <source>
        <strain evidence="2 4">2789STDY5608866</strain>
        <strain evidence="1 5">2789STDY5834961</strain>
    </source>
</reference>
<reference evidence="3" key="2">
    <citation type="journal article" date="2020" name="Cell Host Microbe">
        <title>Functional and Genomic Variation between Human-Derived Isolates of Lachnospiraceae Reveals Inter- and Intra-Species Diversity.</title>
        <authorList>
            <person name="Sorbara M.T."/>
            <person name="Littmann E.R."/>
            <person name="Fontana E."/>
            <person name="Moody T.U."/>
            <person name="Kohout C.E."/>
            <person name="Gjonbalaj M."/>
            <person name="Eaton V."/>
            <person name="Seok R."/>
            <person name="Leiner I.M."/>
            <person name="Pamer E.G."/>
        </authorList>
    </citation>
    <scope>NUCLEOTIDE SEQUENCE</scope>
    <source>
        <strain evidence="3">MSK.10.16</strain>
    </source>
</reference>
<dbReference type="Pfam" id="PF08282">
    <property type="entry name" value="Hydrolase_3"/>
    <property type="match status" value="1"/>
</dbReference>
<dbReference type="SFLD" id="SFLDS00003">
    <property type="entry name" value="Haloacid_Dehalogenase"/>
    <property type="match status" value="1"/>
</dbReference>
<dbReference type="EMBL" id="CYYY01000002">
    <property type="protein sequence ID" value="CUN53294.1"/>
    <property type="molecule type" value="Genomic_DNA"/>
</dbReference>
<dbReference type="RefSeq" id="WP_022415705.1">
    <property type="nucleotide sequence ID" value="NZ_CABIWY010000002.1"/>
</dbReference>
<dbReference type="InterPro" id="IPR023214">
    <property type="entry name" value="HAD_sf"/>
</dbReference>
<dbReference type="InterPro" id="IPR006379">
    <property type="entry name" value="HAD-SF_hydro_IIB"/>
</dbReference>
<dbReference type="SFLD" id="SFLDG01140">
    <property type="entry name" value="C2.B:_Phosphomannomutase_and_P"/>
    <property type="match status" value="1"/>
</dbReference>
<evidence type="ECO:0000313" key="5">
    <source>
        <dbReference type="Proteomes" id="UP000095597"/>
    </source>
</evidence>
<dbReference type="PANTHER" id="PTHR10000:SF53">
    <property type="entry name" value="5-AMINO-6-(5-PHOSPHO-D-RIBITYLAMINO)URACIL PHOSPHATASE YBJI-RELATED"/>
    <property type="match status" value="1"/>
</dbReference>
<evidence type="ECO:0000313" key="1">
    <source>
        <dbReference type="EMBL" id="CUM74313.1"/>
    </source>
</evidence>
<dbReference type="AlphaFoldDB" id="A0A173R8V4"/>
<dbReference type="GO" id="GO:0050308">
    <property type="term" value="F:sugar-phosphatase activity"/>
    <property type="evidence" value="ECO:0007669"/>
    <property type="project" value="UniProtKB-EC"/>
</dbReference>
<reference evidence="3" key="3">
    <citation type="submission" date="2020-02" db="EMBL/GenBank/DDBJ databases">
        <authorList>
            <person name="Littmann E."/>
            <person name="Sorbara M."/>
        </authorList>
    </citation>
    <scope>NUCLEOTIDE SEQUENCE</scope>
    <source>
        <strain evidence="3">MSK.10.16</strain>
    </source>
</reference>
<gene>
    <name evidence="1" type="primary">supH</name>
    <name evidence="2" type="ORF">ERS852423_00750</name>
    <name evidence="1" type="ORF">ERS852573_00298</name>
    <name evidence="3" type="ORF">G4332_02625</name>
</gene>
<sequence>MVKLIASDLDGTLLQNGAHDVNPIVFDQIRTLKEHGIMFAAASGRQYLNLRRLFTPVQDDIAYIAENGSLCIYNEETISKGIIEQDLAYRILDEVAKYPQYNCIISGERVCYSTSKNPEFYNHMVNVIQNNMKFIDDPRTEIPEPILKIAVCDYSGTDACEKHLKEMFSSDIKVVTSGNLWVDFICPTANKGSALKDLIDHLHIEAKDCVVFGDQYNDVEMLQTAGTSYAMANAAPGIDKYATNVTDSVEKILQQIIDELPAV</sequence>
<evidence type="ECO:0000313" key="3">
    <source>
        <dbReference type="EMBL" id="NSE57020.1"/>
    </source>
</evidence>
<accession>A0A173R8V4</accession>
<dbReference type="PROSITE" id="PS01229">
    <property type="entry name" value="COF_2"/>
    <property type="match status" value="1"/>
</dbReference>
<dbReference type="Proteomes" id="UP000095597">
    <property type="component" value="Unassembled WGS sequence"/>
</dbReference>
<dbReference type="InterPro" id="IPR036412">
    <property type="entry name" value="HAD-like_sf"/>
</dbReference>
<dbReference type="SUPFAM" id="SSF56784">
    <property type="entry name" value="HAD-like"/>
    <property type="match status" value="1"/>
</dbReference>
<evidence type="ECO:0000313" key="4">
    <source>
        <dbReference type="Proteomes" id="UP000095439"/>
    </source>
</evidence>
<dbReference type="NCBIfam" id="TIGR01484">
    <property type="entry name" value="HAD-SF-IIB"/>
    <property type="match status" value="1"/>
</dbReference>
<dbReference type="InterPro" id="IPR000150">
    <property type="entry name" value="Cof"/>
</dbReference>
<dbReference type="Proteomes" id="UP000724058">
    <property type="component" value="Unassembled WGS sequence"/>
</dbReference>
<dbReference type="EC" id="3.1.3.23" evidence="1"/>
<dbReference type="EMBL" id="CYXO01000002">
    <property type="protein sequence ID" value="CUM74313.1"/>
    <property type="molecule type" value="Genomic_DNA"/>
</dbReference>
<keyword evidence="1" id="KW-0378">Hydrolase</keyword>
<proteinExistence type="predicted"/>
<dbReference type="Gene3D" id="3.40.50.1000">
    <property type="entry name" value="HAD superfamily/HAD-like"/>
    <property type="match status" value="1"/>
</dbReference>
<dbReference type="EMBL" id="JAAIOD010000002">
    <property type="protein sequence ID" value="NSE57020.1"/>
    <property type="molecule type" value="Genomic_DNA"/>
</dbReference>
<name>A0A173R8V4_9FIRM</name>
<protein>
    <submittedName>
        <fullName evidence="3">Cof-type HAD-IIB family hydrolase</fullName>
    </submittedName>
    <submittedName>
        <fullName evidence="1">Sugar phosphatase SupH</fullName>
        <ecNumber evidence="1">3.1.3.23</ecNumber>
    </submittedName>
</protein>
<dbReference type="NCBIfam" id="TIGR00099">
    <property type="entry name" value="Cof-subfamily"/>
    <property type="match status" value="1"/>
</dbReference>
<evidence type="ECO:0000313" key="2">
    <source>
        <dbReference type="EMBL" id="CUN53294.1"/>
    </source>
</evidence>
<dbReference type="PANTHER" id="PTHR10000">
    <property type="entry name" value="PHOSPHOSERINE PHOSPHATASE"/>
    <property type="match status" value="1"/>
</dbReference>
<dbReference type="GO" id="GO:0000287">
    <property type="term" value="F:magnesium ion binding"/>
    <property type="evidence" value="ECO:0007669"/>
    <property type="project" value="TreeGrafter"/>
</dbReference>
<dbReference type="GO" id="GO:0005829">
    <property type="term" value="C:cytosol"/>
    <property type="evidence" value="ECO:0007669"/>
    <property type="project" value="TreeGrafter"/>
</dbReference>